<dbReference type="Proteomes" id="UP000499080">
    <property type="component" value="Unassembled WGS sequence"/>
</dbReference>
<dbReference type="OrthoDB" id="6437836at2759"/>
<sequence length="231" mass="26499">MKTAIYQHSSIASSQIKKPQHAKCPRGLWSFTILQRSKAKPGDPTNVKTPINEKHLSKILPIYQRLASSELLERCLHCHTQNANESLHSMIWSKCPKEIFFHKQRVNRSVAQSISEYNLGVVYSNTETQKCLGLTIGNVTLRLLNMLQLRKQLFRKRRNTAKMQKARKLIKRAIAKRERLLKKKELPAFRKTTNLLVPDVQVCRDTDANVPSTSIDVPEEATKPPPKKIKN</sequence>
<dbReference type="AlphaFoldDB" id="A0A4Y2RQX0"/>
<reference evidence="2 3" key="1">
    <citation type="journal article" date="2019" name="Sci. Rep.">
        <title>Orb-weaving spider Araneus ventricosus genome elucidates the spidroin gene catalogue.</title>
        <authorList>
            <person name="Kono N."/>
            <person name="Nakamura H."/>
            <person name="Ohtoshi R."/>
            <person name="Moran D.A.P."/>
            <person name="Shinohara A."/>
            <person name="Yoshida Y."/>
            <person name="Fujiwara M."/>
            <person name="Mori M."/>
            <person name="Tomita M."/>
            <person name="Arakawa K."/>
        </authorList>
    </citation>
    <scope>NUCLEOTIDE SEQUENCE [LARGE SCALE GENOMIC DNA]</scope>
</reference>
<name>A0A4Y2RQX0_ARAVE</name>
<gene>
    <name evidence="2" type="ORF">AVEN_59583_1</name>
</gene>
<accession>A0A4Y2RQX0</accession>
<evidence type="ECO:0000256" key="1">
    <source>
        <dbReference type="SAM" id="MobiDB-lite"/>
    </source>
</evidence>
<evidence type="ECO:0000313" key="2">
    <source>
        <dbReference type="EMBL" id="GBN77790.1"/>
    </source>
</evidence>
<feature type="region of interest" description="Disordered" evidence="1">
    <location>
        <begin position="211"/>
        <end position="231"/>
    </location>
</feature>
<comment type="caution">
    <text evidence="2">The sequence shown here is derived from an EMBL/GenBank/DDBJ whole genome shotgun (WGS) entry which is preliminary data.</text>
</comment>
<dbReference type="EMBL" id="BGPR01017955">
    <property type="protein sequence ID" value="GBN77790.1"/>
    <property type="molecule type" value="Genomic_DNA"/>
</dbReference>
<keyword evidence="3" id="KW-1185">Reference proteome</keyword>
<organism evidence="2 3">
    <name type="scientific">Araneus ventricosus</name>
    <name type="common">Orbweaver spider</name>
    <name type="synonym">Epeira ventricosa</name>
    <dbReference type="NCBI Taxonomy" id="182803"/>
    <lineage>
        <taxon>Eukaryota</taxon>
        <taxon>Metazoa</taxon>
        <taxon>Ecdysozoa</taxon>
        <taxon>Arthropoda</taxon>
        <taxon>Chelicerata</taxon>
        <taxon>Arachnida</taxon>
        <taxon>Araneae</taxon>
        <taxon>Araneomorphae</taxon>
        <taxon>Entelegynae</taxon>
        <taxon>Araneoidea</taxon>
        <taxon>Araneidae</taxon>
        <taxon>Araneus</taxon>
    </lineage>
</organism>
<evidence type="ECO:0000313" key="3">
    <source>
        <dbReference type="Proteomes" id="UP000499080"/>
    </source>
</evidence>
<proteinExistence type="predicted"/>
<protein>
    <submittedName>
        <fullName evidence="2">Uncharacterized protein</fullName>
    </submittedName>
</protein>